<dbReference type="RefSeq" id="WP_059141840.1">
    <property type="nucleotide sequence ID" value="NZ_LLZJ01000002.1"/>
</dbReference>
<evidence type="ECO:0000313" key="2">
    <source>
        <dbReference type="Proteomes" id="UP000053413"/>
    </source>
</evidence>
<dbReference type="GeneID" id="97434896"/>
<gene>
    <name evidence="1" type="ORF">ADL28_01415</name>
</gene>
<reference evidence="2" key="1">
    <citation type="submission" date="2015-10" db="EMBL/GenBank/DDBJ databases">
        <authorList>
            <person name="Ju K.-S."/>
            <person name="Doroghazi J.R."/>
            <person name="Metcalf W.W."/>
        </authorList>
    </citation>
    <scope>NUCLEOTIDE SEQUENCE [LARGE SCALE GENOMIC DNA]</scope>
    <source>
        <strain evidence="2">NRRL F-8817</strain>
    </source>
</reference>
<dbReference type="InterPro" id="IPR045778">
    <property type="entry name" value="DUF6204"/>
</dbReference>
<evidence type="ECO:0000313" key="1">
    <source>
        <dbReference type="EMBL" id="KUL67445.1"/>
    </source>
</evidence>
<protein>
    <submittedName>
        <fullName evidence="1">Uncharacterized protein</fullName>
    </submittedName>
</protein>
<dbReference type="EMBL" id="LLZJ01000002">
    <property type="protein sequence ID" value="KUL67445.1"/>
    <property type="molecule type" value="Genomic_DNA"/>
</dbReference>
<comment type="caution">
    <text evidence="1">The sequence shown here is derived from an EMBL/GenBank/DDBJ whole genome shotgun (WGS) entry which is preliminary data.</text>
</comment>
<accession>A0A0X3XEL7</accession>
<sequence length="109" mass="11916">MFRVTIRGAFEELGEDDREALRSAVDSFQVGFTEAGTFTCDQSLSAFTFRCQVPAEPDDGEREATEGAIAALAAHGYPHRILRVGVTDMRDIKIRRKGGRRNPRGAGGT</sequence>
<dbReference type="OrthoDB" id="4803789at2"/>
<dbReference type="AlphaFoldDB" id="A0A0X3XEL7"/>
<dbReference type="Proteomes" id="UP000053413">
    <property type="component" value="Unassembled WGS sequence"/>
</dbReference>
<organism evidence="1 2">
    <name type="scientific">Streptomyces violaceusniger</name>
    <dbReference type="NCBI Taxonomy" id="68280"/>
    <lineage>
        <taxon>Bacteria</taxon>
        <taxon>Bacillati</taxon>
        <taxon>Actinomycetota</taxon>
        <taxon>Actinomycetes</taxon>
        <taxon>Kitasatosporales</taxon>
        <taxon>Streptomycetaceae</taxon>
        <taxon>Streptomyces</taxon>
        <taxon>Streptomyces violaceusniger group</taxon>
    </lineage>
</organism>
<dbReference type="Pfam" id="PF19707">
    <property type="entry name" value="DUF6204"/>
    <property type="match status" value="1"/>
</dbReference>
<name>A0A0X3XEL7_STRVO</name>
<proteinExistence type="predicted"/>